<dbReference type="EMBL" id="VDFW01000016">
    <property type="protein sequence ID" value="TNC24216.1"/>
    <property type="molecule type" value="Genomic_DNA"/>
</dbReference>
<gene>
    <name evidence="1" type="ORF">FG385_18740</name>
</gene>
<evidence type="ECO:0000313" key="2">
    <source>
        <dbReference type="Proteomes" id="UP000305546"/>
    </source>
</evidence>
<name>A0A5C4LXD9_9PSEU</name>
<sequence>MGSAVLRRCARLAGLDDVELATRFLSDQQVHAHRERAVLSRWAAVATEAGHDAARSESGAEGGFTVVTDRAGLRPGWVVVAEYSERRHEIRLHDDVLELAGALVERLGWAEWYPAGVLREAAVAHEVGHGRLHGAAARALRERLGVRALRLGRYRRYAHISGTPELFAHGYAHQACGLGRSPLLLTAALAVAAGARTGKDAV</sequence>
<organism evidence="1 2">
    <name type="scientific">Amycolatopsis alkalitolerans</name>
    <dbReference type="NCBI Taxonomy" id="2547244"/>
    <lineage>
        <taxon>Bacteria</taxon>
        <taxon>Bacillati</taxon>
        <taxon>Actinomycetota</taxon>
        <taxon>Actinomycetes</taxon>
        <taxon>Pseudonocardiales</taxon>
        <taxon>Pseudonocardiaceae</taxon>
        <taxon>Amycolatopsis</taxon>
    </lineage>
</organism>
<evidence type="ECO:0000313" key="1">
    <source>
        <dbReference type="EMBL" id="TNC24216.1"/>
    </source>
</evidence>
<reference evidence="1 2" key="1">
    <citation type="submission" date="2019-06" db="EMBL/GenBank/DDBJ databases">
        <title>Amycolatopsis alkalitolerans sp. nov., isolated from Gastrodia elata Blume.</title>
        <authorList>
            <person name="Narsing Rao M.P."/>
            <person name="Li W.J."/>
        </authorList>
    </citation>
    <scope>NUCLEOTIDE SEQUENCE [LARGE SCALE GENOMIC DNA]</scope>
    <source>
        <strain evidence="1 2">SYSUP0005</strain>
    </source>
</reference>
<accession>A0A5C4LXD9</accession>
<dbReference type="OrthoDB" id="3425223at2"/>
<dbReference type="AlphaFoldDB" id="A0A5C4LXD9"/>
<protein>
    <submittedName>
        <fullName evidence="1">Uncharacterized protein</fullName>
    </submittedName>
</protein>
<proteinExistence type="predicted"/>
<keyword evidence="2" id="KW-1185">Reference proteome</keyword>
<comment type="caution">
    <text evidence="1">The sequence shown here is derived from an EMBL/GenBank/DDBJ whole genome shotgun (WGS) entry which is preliminary data.</text>
</comment>
<dbReference type="Proteomes" id="UP000305546">
    <property type="component" value="Unassembled WGS sequence"/>
</dbReference>